<dbReference type="PANTHER" id="PTHR33112">
    <property type="entry name" value="DOMAIN PROTEIN, PUTATIVE-RELATED"/>
    <property type="match status" value="1"/>
</dbReference>
<keyword evidence="3" id="KW-1185">Reference proteome</keyword>
<organism evidence="2 3">
    <name type="scientific">Sordaria brevicollis</name>
    <dbReference type="NCBI Taxonomy" id="83679"/>
    <lineage>
        <taxon>Eukaryota</taxon>
        <taxon>Fungi</taxon>
        <taxon>Dikarya</taxon>
        <taxon>Ascomycota</taxon>
        <taxon>Pezizomycotina</taxon>
        <taxon>Sordariomycetes</taxon>
        <taxon>Sordariomycetidae</taxon>
        <taxon>Sordariales</taxon>
        <taxon>Sordariaceae</taxon>
        <taxon>Sordaria</taxon>
    </lineage>
</organism>
<reference evidence="2" key="2">
    <citation type="submission" date="2023-07" db="EMBL/GenBank/DDBJ databases">
        <authorList>
            <consortium name="Lawrence Berkeley National Laboratory"/>
            <person name="Haridas S."/>
            <person name="Hensen N."/>
            <person name="Bonometti L."/>
            <person name="Westerberg I."/>
            <person name="Brannstrom I.O."/>
            <person name="Guillou S."/>
            <person name="Cros-Aarteil S."/>
            <person name="Calhoun S."/>
            <person name="Kuo A."/>
            <person name="Mondo S."/>
            <person name="Pangilinan J."/>
            <person name="Riley R."/>
            <person name="LaButti K."/>
            <person name="Andreopoulos B."/>
            <person name="Lipzen A."/>
            <person name="Chen C."/>
            <person name="Yanf M."/>
            <person name="Daum C."/>
            <person name="Ng V."/>
            <person name="Clum A."/>
            <person name="Steindorff A."/>
            <person name="Ohm R."/>
            <person name="Martin F."/>
            <person name="Silar P."/>
            <person name="Natvig D."/>
            <person name="Lalanne C."/>
            <person name="Gautier V."/>
            <person name="Ament-velasquez S.L."/>
            <person name="Kruys A."/>
            <person name="Hutchinson M.I."/>
            <person name="Powell A.J."/>
            <person name="Barry K."/>
            <person name="Miller A.N."/>
            <person name="Grigoriev I.V."/>
            <person name="Debuchy R."/>
            <person name="Gladieux P."/>
            <person name="Thoren M.H."/>
            <person name="Johannesson H."/>
        </authorList>
    </citation>
    <scope>NUCLEOTIDE SEQUENCE</scope>
    <source>
        <strain evidence="2">FGSC 1904</strain>
    </source>
</reference>
<gene>
    <name evidence="2" type="ORF">B0T20DRAFT_338982</name>
</gene>
<comment type="caution">
    <text evidence="2">The sequence shown here is derived from an EMBL/GenBank/DDBJ whole genome shotgun (WGS) entry which is preliminary data.</text>
</comment>
<feature type="non-terminal residue" evidence="2">
    <location>
        <position position="1"/>
    </location>
</feature>
<dbReference type="PANTHER" id="PTHR33112:SF13">
    <property type="entry name" value="HETEROKARYON INCOMPATIBILITY DOMAIN-CONTAINING PROTEIN"/>
    <property type="match status" value="1"/>
</dbReference>
<feature type="domain" description="Heterokaryon incompatibility" evidence="1">
    <location>
        <begin position="29"/>
        <end position="194"/>
    </location>
</feature>
<name>A0AAE0NRC4_SORBR</name>
<dbReference type="EMBL" id="JAUTDP010000020">
    <property type="protein sequence ID" value="KAK3386313.1"/>
    <property type="molecule type" value="Genomic_DNA"/>
</dbReference>
<protein>
    <submittedName>
        <fullName evidence="2">Heterokaryon incompatibility protein-domain-containing protein</fullName>
    </submittedName>
</protein>
<dbReference type="AlphaFoldDB" id="A0AAE0NRC4"/>
<sequence>VPRRLIEISDGIRLVDFGQHGSHHKLAKYATLSHSWGSKEAASSLAKTLSTNIQQHMVAIRRDELPQVFRDAIDVARALNCDFVWIDSLCIIQDSPEDWQEQSTLMSDVYSNAYFNIAASALPDSSGTLFQDRVHVNALSIDTLMQWVPNDEAIQCPVTVRYSMDRAHRHICGEAQYAHESEEPLLDRAWVFQERMLSRRTVYISSSEVLWECRSGYLCECGNINNPIPTGTDRWSWENMMQEYTMLLLTRESDRDIALSGIRQSFMTGRDFTFYAGMWIQDLPQSLLWIVGGAVSPPIAYEKGLDAPSWSW</sequence>
<evidence type="ECO:0000259" key="1">
    <source>
        <dbReference type="Pfam" id="PF06985"/>
    </source>
</evidence>
<dbReference type="InterPro" id="IPR010730">
    <property type="entry name" value="HET"/>
</dbReference>
<feature type="non-terminal residue" evidence="2">
    <location>
        <position position="312"/>
    </location>
</feature>
<dbReference type="Pfam" id="PF06985">
    <property type="entry name" value="HET"/>
    <property type="match status" value="1"/>
</dbReference>
<evidence type="ECO:0000313" key="3">
    <source>
        <dbReference type="Proteomes" id="UP001281003"/>
    </source>
</evidence>
<evidence type="ECO:0000313" key="2">
    <source>
        <dbReference type="EMBL" id="KAK3386313.1"/>
    </source>
</evidence>
<dbReference type="Proteomes" id="UP001281003">
    <property type="component" value="Unassembled WGS sequence"/>
</dbReference>
<reference evidence="2" key="1">
    <citation type="journal article" date="2023" name="Mol. Phylogenet. Evol.">
        <title>Genome-scale phylogeny and comparative genomics of the fungal order Sordariales.</title>
        <authorList>
            <person name="Hensen N."/>
            <person name="Bonometti L."/>
            <person name="Westerberg I."/>
            <person name="Brannstrom I.O."/>
            <person name="Guillou S."/>
            <person name="Cros-Aarteil S."/>
            <person name="Calhoun S."/>
            <person name="Haridas S."/>
            <person name="Kuo A."/>
            <person name="Mondo S."/>
            <person name="Pangilinan J."/>
            <person name="Riley R."/>
            <person name="LaButti K."/>
            <person name="Andreopoulos B."/>
            <person name="Lipzen A."/>
            <person name="Chen C."/>
            <person name="Yan M."/>
            <person name="Daum C."/>
            <person name="Ng V."/>
            <person name="Clum A."/>
            <person name="Steindorff A."/>
            <person name="Ohm R.A."/>
            <person name="Martin F."/>
            <person name="Silar P."/>
            <person name="Natvig D.O."/>
            <person name="Lalanne C."/>
            <person name="Gautier V."/>
            <person name="Ament-Velasquez S.L."/>
            <person name="Kruys A."/>
            <person name="Hutchinson M.I."/>
            <person name="Powell A.J."/>
            <person name="Barry K."/>
            <person name="Miller A.N."/>
            <person name="Grigoriev I.V."/>
            <person name="Debuchy R."/>
            <person name="Gladieux P."/>
            <person name="Hiltunen Thoren M."/>
            <person name="Johannesson H."/>
        </authorList>
    </citation>
    <scope>NUCLEOTIDE SEQUENCE</scope>
    <source>
        <strain evidence="2">FGSC 1904</strain>
    </source>
</reference>
<accession>A0AAE0NRC4</accession>
<proteinExistence type="predicted"/>